<feature type="transmembrane region" description="Helical" evidence="5">
    <location>
        <begin position="313"/>
        <end position="331"/>
    </location>
</feature>
<dbReference type="STRING" id="156976.AK829_07985"/>
<dbReference type="CDD" id="cd17353">
    <property type="entry name" value="MFS_OFA_like"/>
    <property type="match status" value="1"/>
</dbReference>
<feature type="transmembrane region" description="Helical" evidence="5">
    <location>
        <begin position="337"/>
        <end position="361"/>
    </location>
</feature>
<dbReference type="InterPro" id="IPR011701">
    <property type="entry name" value="MFS"/>
</dbReference>
<feature type="transmembrane region" description="Helical" evidence="5">
    <location>
        <begin position="246"/>
        <end position="268"/>
    </location>
</feature>
<feature type="transmembrane region" description="Helical" evidence="5">
    <location>
        <begin position="110"/>
        <end position="132"/>
    </location>
</feature>
<feature type="transmembrane region" description="Helical" evidence="5">
    <location>
        <begin position="475"/>
        <end position="497"/>
    </location>
</feature>
<dbReference type="PROSITE" id="PS50850">
    <property type="entry name" value="MFS"/>
    <property type="match status" value="1"/>
</dbReference>
<feature type="transmembrane region" description="Helical" evidence="5">
    <location>
        <begin position="55"/>
        <end position="77"/>
    </location>
</feature>
<keyword evidence="2 5" id="KW-0812">Transmembrane</keyword>
<evidence type="ECO:0000313" key="7">
    <source>
        <dbReference type="EMBL" id="AKV59108.1"/>
    </source>
</evidence>
<feature type="domain" description="Major facilitator superfamily (MFS) profile" evidence="6">
    <location>
        <begin position="1"/>
        <end position="436"/>
    </location>
</feature>
<dbReference type="KEGG" id="crie:AK829_07985"/>
<dbReference type="PATRIC" id="fig|156976.3.peg.1598"/>
<dbReference type="Gene3D" id="1.20.1250.20">
    <property type="entry name" value="MFS general substrate transporter like domains"/>
    <property type="match status" value="2"/>
</dbReference>
<keyword evidence="4 5" id="KW-0472">Membrane</keyword>
<dbReference type="EMBL" id="CP012342">
    <property type="protein sequence ID" value="AKV59108.1"/>
    <property type="molecule type" value="Genomic_DNA"/>
</dbReference>
<evidence type="ECO:0000256" key="2">
    <source>
        <dbReference type="ARBA" id="ARBA00022692"/>
    </source>
</evidence>
<sequence>MSFFSRSAIIAPKEFNRWLIPPAALAIHLSIGQVYAFSVFKRPMMEHFTVGEVAVGWIFSLAILMLGISSALFGTWVERVGPRASMAVSGALWVVGFFVATIGIMTGQLWLVYVGYGFIGGIGLGIGYISPVSTLMKWFPDRPGLATGLAIMGFGGGALIASPVSNRMMEFFGGGAEVANRAAGLQPTFLTLAILYLVVIALGAYAIRLPHPDWTPAGFDPSKVKKSPLKTAGNVSAANAIKTPQFWCLWVILFCNITAGIGILENAAPMIQDFFPAITAGAAAGFVGLLSLTNMGGRFVWSTLSDIIGRKNIYMVYLGLGLLLYLALATAGAANLAIFVICALIILSFYGGGFATIPAYLRDLFGVYQVGAIHGRLLTAWSAAGVAGPLIVNMVVESQAARGNEGPELYKLSLFIMCGLLAVGLIANLLVRPVAERWMEDPEVVKAKADADRQSVLDAETEAERDGHANGYSGGVHATVSMVLALFIGASLLYGLWETIVKASGMFIG</sequence>
<dbReference type="InterPro" id="IPR050327">
    <property type="entry name" value="Proton-linked_MCT"/>
</dbReference>
<feature type="transmembrane region" description="Helical" evidence="5">
    <location>
        <begin position="373"/>
        <end position="392"/>
    </location>
</feature>
<name>A0A0K1RCI9_9CORY</name>
<evidence type="ECO:0000256" key="3">
    <source>
        <dbReference type="ARBA" id="ARBA00022989"/>
    </source>
</evidence>
<reference evidence="7 8" key="1">
    <citation type="submission" date="2015-08" db="EMBL/GenBank/DDBJ databases">
        <authorList>
            <person name="Babu N.S."/>
            <person name="Beckwith C.J."/>
            <person name="Beseler K.G."/>
            <person name="Brison A."/>
            <person name="Carone J.V."/>
            <person name="Caskin T.P."/>
            <person name="Diamond M."/>
            <person name="Durham M.E."/>
            <person name="Foxe J.M."/>
            <person name="Go M."/>
            <person name="Henderson B.A."/>
            <person name="Jones I.B."/>
            <person name="McGettigan J.A."/>
            <person name="Micheletti S.J."/>
            <person name="Nasrallah M.E."/>
            <person name="Ortiz D."/>
            <person name="Piller C.R."/>
            <person name="Privatt S.R."/>
            <person name="Schneider S.L."/>
            <person name="Sharp S."/>
            <person name="Smith T.C."/>
            <person name="Stanton J.D."/>
            <person name="Ullery H.E."/>
            <person name="Wilson R.J."/>
            <person name="Serrano M.G."/>
            <person name="Buck G."/>
            <person name="Lee V."/>
            <person name="Wang Y."/>
            <person name="Carvalho R."/>
            <person name="Voegtly L."/>
            <person name="Shi R."/>
            <person name="Duckworth R."/>
            <person name="Johnson A."/>
            <person name="Loviza R."/>
            <person name="Walstead R."/>
            <person name="Shah Z."/>
            <person name="Kiflezghi M."/>
            <person name="Wade K."/>
            <person name="Ball S.L."/>
            <person name="Bradley K.W."/>
            <person name="Asai D.J."/>
            <person name="Bowman C.A."/>
            <person name="Russell D.A."/>
            <person name="Pope W.H."/>
            <person name="Jacobs-Sera D."/>
            <person name="Hendrix R.W."/>
            <person name="Hatfull G.F."/>
        </authorList>
    </citation>
    <scope>NUCLEOTIDE SEQUENCE [LARGE SCALE GENOMIC DNA]</scope>
    <source>
        <strain evidence="7 8">PUDD_83A45</strain>
    </source>
</reference>
<proteinExistence type="predicted"/>
<feature type="transmembrane region" description="Helical" evidence="5">
    <location>
        <begin position="184"/>
        <end position="207"/>
    </location>
</feature>
<organism evidence="7 8">
    <name type="scientific">Corynebacterium riegelii</name>
    <dbReference type="NCBI Taxonomy" id="156976"/>
    <lineage>
        <taxon>Bacteria</taxon>
        <taxon>Bacillati</taxon>
        <taxon>Actinomycetota</taxon>
        <taxon>Actinomycetes</taxon>
        <taxon>Mycobacteriales</taxon>
        <taxon>Corynebacteriaceae</taxon>
        <taxon>Corynebacterium</taxon>
    </lineage>
</organism>
<evidence type="ECO:0000313" key="8">
    <source>
        <dbReference type="Proteomes" id="UP000060016"/>
    </source>
</evidence>
<keyword evidence="3 5" id="KW-1133">Transmembrane helix</keyword>
<dbReference type="RefSeq" id="WP_052205375.1">
    <property type="nucleotide sequence ID" value="NZ_CP012342.1"/>
</dbReference>
<accession>A0A0K1RCI9</accession>
<keyword evidence="8" id="KW-1185">Reference proteome</keyword>
<evidence type="ECO:0000256" key="4">
    <source>
        <dbReference type="ARBA" id="ARBA00023136"/>
    </source>
</evidence>
<dbReference type="Proteomes" id="UP000060016">
    <property type="component" value="Chromosome"/>
</dbReference>
<feature type="transmembrane region" description="Helical" evidence="5">
    <location>
        <begin position="144"/>
        <end position="164"/>
    </location>
</feature>
<dbReference type="SUPFAM" id="SSF103473">
    <property type="entry name" value="MFS general substrate transporter"/>
    <property type="match status" value="1"/>
</dbReference>
<comment type="subcellular location">
    <subcellularLocation>
        <location evidence="1">Cell membrane</location>
        <topology evidence="1">Multi-pass membrane protein</topology>
    </subcellularLocation>
</comment>
<dbReference type="GO" id="GO:0022857">
    <property type="term" value="F:transmembrane transporter activity"/>
    <property type="evidence" value="ECO:0007669"/>
    <property type="project" value="InterPro"/>
</dbReference>
<gene>
    <name evidence="7" type="ORF">AK829_07985</name>
</gene>
<dbReference type="AlphaFoldDB" id="A0A0K1RCI9"/>
<dbReference type="GO" id="GO:0005886">
    <property type="term" value="C:plasma membrane"/>
    <property type="evidence" value="ECO:0007669"/>
    <property type="project" value="UniProtKB-SubCell"/>
</dbReference>
<feature type="transmembrane region" description="Helical" evidence="5">
    <location>
        <begin position="84"/>
        <end position="104"/>
    </location>
</feature>
<evidence type="ECO:0000256" key="1">
    <source>
        <dbReference type="ARBA" id="ARBA00004651"/>
    </source>
</evidence>
<evidence type="ECO:0000259" key="6">
    <source>
        <dbReference type="PROSITE" id="PS50850"/>
    </source>
</evidence>
<dbReference type="Pfam" id="PF07690">
    <property type="entry name" value="MFS_1"/>
    <property type="match status" value="1"/>
</dbReference>
<dbReference type="InterPro" id="IPR020846">
    <property type="entry name" value="MFS_dom"/>
</dbReference>
<dbReference type="PANTHER" id="PTHR11360:SF317">
    <property type="entry name" value="MAJOR FACILITATOR SUPERFAMILY (MFS) PROFILE DOMAIN-CONTAINING PROTEIN-RELATED"/>
    <property type="match status" value="1"/>
</dbReference>
<protein>
    <submittedName>
        <fullName evidence="7">MFS transporter</fullName>
    </submittedName>
</protein>
<dbReference type="PANTHER" id="PTHR11360">
    <property type="entry name" value="MONOCARBOXYLATE TRANSPORTER"/>
    <property type="match status" value="1"/>
</dbReference>
<evidence type="ECO:0000256" key="5">
    <source>
        <dbReference type="SAM" id="Phobius"/>
    </source>
</evidence>
<feature type="transmembrane region" description="Helical" evidence="5">
    <location>
        <begin position="274"/>
        <end position="292"/>
    </location>
</feature>
<dbReference type="InterPro" id="IPR036259">
    <property type="entry name" value="MFS_trans_sf"/>
</dbReference>
<feature type="transmembrane region" description="Helical" evidence="5">
    <location>
        <begin position="412"/>
        <end position="431"/>
    </location>
</feature>